<proteinExistence type="predicted"/>
<dbReference type="Proteomes" id="UP001162480">
    <property type="component" value="Chromosome 2"/>
</dbReference>
<gene>
    <name evidence="1" type="ORF">OCTVUL_1B019815</name>
</gene>
<reference evidence="1" key="1">
    <citation type="submission" date="2023-08" db="EMBL/GenBank/DDBJ databases">
        <authorList>
            <person name="Alioto T."/>
            <person name="Alioto T."/>
            <person name="Gomez Garrido J."/>
        </authorList>
    </citation>
    <scope>NUCLEOTIDE SEQUENCE</scope>
</reference>
<keyword evidence="2" id="KW-1185">Reference proteome</keyword>
<name>A0AA36EXF9_OCTVU</name>
<sequence>MVTLTFHSISQNRYIGYLFYVNKNGKYHPELDFNECSRQRHSADHCRIVPNSLRKLTKGTASLARFLNCHSSSTQTP</sequence>
<evidence type="ECO:0000313" key="2">
    <source>
        <dbReference type="Proteomes" id="UP001162480"/>
    </source>
</evidence>
<protein>
    <submittedName>
        <fullName evidence="1">Uncharacterized protein</fullName>
    </submittedName>
</protein>
<dbReference type="EMBL" id="OX597815">
    <property type="protein sequence ID" value="CAI9716884.1"/>
    <property type="molecule type" value="Genomic_DNA"/>
</dbReference>
<organism evidence="1 2">
    <name type="scientific">Octopus vulgaris</name>
    <name type="common">Common octopus</name>
    <dbReference type="NCBI Taxonomy" id="6645"/>
    <lineage>
        <taxon>Eukaryota</taxon>
        <taxon>Metazoa</taxon>
        <taxon>Spiralia</taxon>
        <taxon>Lophotrochozoa</taxon>
        <taxon>Mollusca</taxon>
        <taxon>Cephalopoda</taxon>
        <taxon>Coleoidea</taxon>
        <taxon>Octopodiformes</taxon>
        <taxon>Octopoda</taxon>
        <taxon>Incirrata</taxon>
        <taxon>Octopodidae</taxon>
        <taxon>Octopus</taxon>
    </lineage>
</organism>
<dbReference type="AlphaFoldDB" id="A0AA36EXF9"/>
<accession>A0AA36EXF9</accession>
<evidence type="ECO:0000313" key="1">
    <source>
        <dbReference type="EMBL" id="CAI9716884.1"/>
    </source>
</evidence>